<evidence type="ECO:0000313" key="2">
    <source>
        <dbReference type="Proteomes" id="UP000325315"/>
    </source>
</evidence>
<reference evidence="2" key="1">
    <citation type="journal article" date="2019" name="Plant Biotechnol. J.">
        <title>Genome sequencing of the Australian wild diploid species Gossypium australe highlights disease resistance and delayed gland morphogenesis.</title>
        <authorList>
            <person name="Cai Y."/>
            <person name="Cai X."/>
            <person name="Wang Q."/>
            <person name="Wang P."/>
            <person name="Zhang Y."/>
            <person name="Cai C."/>
            <person name="Xu Y."/>
            <person name="Wang K."/>
            <person name="Zhou Z."/>
            <person name="Wang C."/>
            <person name="Geng S."/>
            <person name="Li B."/>
            <person name="Dong Q."/>
            <person name="Hou Y."/>
            <person name="Wang H."/>
            <person name="Ai P."/>
            <person name="Liu Z."/>
            <person name="Yi F."/>
            <person name="Sun M."/>
            <person name="An G."/>
            <person name="Cheng J."/>
            <person name="Zhang Y."/>
            <person name="Shi Q."/>
            <person name="Xie Y."/>
            <person name="Shi X."/>
            <person name="Chang Y."/>
            <person name="Huang F."/>
            <person name="Chen Y."/>
            <person name="Hong S."/>
            <person name="Mi L."/>
            <person name="Sun Q."/>
            <person name="Zhang L."/>
            <person name="Zhou B."/>
            <person name="Peng R."/>
            <person name="Zhang X."/>
            <person name="Liu F."/>
        </authorList>
    </citation>
    <scope>NUCLEOTIDE SEQUENCE [LARGE SCALE GENOMIC DNA]</scope>
    <source>
        <strain evidence="2">cv. PA1801</strain>
    </source>
</reference>
<organism evidence="1 2">
    <name type="scientific">Gossypium australe</name>
    <dbReference type="NCBI Taxonomy" id="47621"/>
    <lineage>
        <taxon>Eukaryota</taxon>
        <taxon>Viridiplantae</taxon>
        <taxon>Streptophyta</taxon>
        <taxon>Embryophyta</taxon>
        <taxon>Tracheophyta</taxon>
        <taxon>Spermatophyta</taxon>
        <taxon>Magnoliopsida</taxon>
        <taxon>eudicotyledons</taxon>
        <taxon>Gunneridae</taxon>
        <taxon>Pentapetalae</taxon>
        <taxon>rosids</taxon>
        <taxon>malvids</taxon>
        <taxon>Malvales</taxon>
        <taxon>Malvaceae</taxon>
        <taxon>Malvoideae</taxon>
        <taxon>Gossypium</taxon>
    </lineage>
</organism>
<proteinExistence type="predicted"/>
<dbReference type="PANTHER" id="PTHR46148:SF44">
    <property type="entry name" value="GAG-POL POLYPROTEIN"/>
    <property type="match status" value="1"/>
</dbReference>
<dbReference type="AlphaFoldDB" id="A0A5B6X1H0"/>
<dbReference type="EMBL" id="SMMG02000001">
    <property type="protein sequence ID" value="KAA3488089.1"/>
    <property type="molecule type" value="Genomic_DNA"/>
</dbReference>
<keyword evidence="1" id="KW-0808">Transferase</keyword>
<dbReference type="GO" id="GO:0016301">
    <property type="term" value="F:kinase activity"/>
    <property type="evidence" value="ECO:0007669"/>
    <property type="project" value="UniProtKB-KW"/>
</dbReference>
<evidence type="ECO:0000313" key="1">
    <source>
        <dbReference type="EMBL" id="KAA3488089.1"/>
    </source>
</evidence>
<name>A0A5B6X1H0_9ROSI</name>
<dbReference type="PANTHER" id="PTHR46148">
    <property type="entry name" value="CHROMO DOMAIN-CONTAINING PROTEIN"/>
    <property type="match status" value="1"/>
</dbReference>
<protein>
    <submittedName>
        <fullName evidence="1">Receptor-like protein kinase</fullName>
    </submittedName>
</protein>
<keyword evidence="1" id="KW-0675">Receptor</keyword>
<comment type="caution">
    <text evidence="1">The sequence shown here is derived from an EMBL/GenBank/DDBJ whole genome shotgun (WGS) entry which is preliminary data.</text>
</comment>
<dbReference type="OrthoDB" id="998593at2759"/>
<dbReference type="Proteomes" id="UP000325315">
    <property type="component" value="Unassembled WGS sequence"/>
</dbReference>
<gene>
    <name evidence="1" type="ORF">EPI10_031869</name>
</gene>
<accession>A0A5B6X1H0</accession>
<keyword evidence="2" id="KW-1185">Reference proteome</keyword>
<sequence>MLRRYRSYPLYVISPSEIEIRSDMSFEEEPIHILAREVQELGNKNIPLVKVLWNRHGIEEATESLKNQ</sequence>
<keyword evidence="1" id="KW-0418">Kinase</keyword>